<proteinExistence type="predicted"/>
<evidence type="ECO:0000259" key="1">
    <source>
        <dbReference type="SMART" id="SM00507"/>
    </source>
</evidence>
<dbReference type="Proteomes" id="UP001164733">
    <property type="component" value="Chromosome"/>
</dbReference>
<accession>A0AA47EIM7</accession>
<dbReference type="SMART" id="SM00507">
    <property type="entry name" value="HNHc"/>
    <property type="match status" value="1"/>
</dbReference>
<dbReference type="RefSeq" id="WP_216119678.1">
    <property type="nucleotide sequence ID" value="NZ_CP086239.1"/>
</dbReference>
<protein>
    <submittedName>
        <fullName evidence="2">HNH endonuclease</fullName>
    </submittedName>
</protein>
<reference evidence="2" key="1">
    <citation type="submission" date="2021-11" db="EMBL/GenBank/DDBJ databases">
        <title>Clostridia strains as spoilage organisms.</title>
        <authorList>
            <person name="Wambui J."/>
            <person name="Stevens M.J.A."/>
            <person name="Stephan R."/>
        </authorList>
    </citation>
    <scope>NUCLEOTIDE SEQUENCE</scope>
    <source>
        <strain evidence="2">CF009</strain>
    </source>
</reference>
<name>A0AA47EIM7_9CLOT</name>
<dbReference type="AlphaFoldDB" id="A0AA47EIM7"/>
<dbReference type="InterPro" id="IPR003615">
    <property type="entry name" value="HNH_nuc"/>
</dbReference>
<gene>
    <name evidence="2" type="ORF">LL038_01275</name>
</gene>
<keyword evidence="2" id="KW-0255">Endonuclease</keyword>
<dbReference type="GO" id="GO:0004519">
    <property type="term" value="F:endonuclease activity"/>
    <property type="evidence" value="ECO:0007669"/>
    <property type="project" value="UniProtKB-KW"/>
</dbReference>
<evidence type="ECO:0000313" key="3">
    <source>
        <dbReference type="Proteomes" id="UP001164733"/>
    </source>
</evidence>
<keyword evidence="2" id="KW-0378">Hydrolase</keyword>
<evidence type="ECO:0000313" key="2">
    <source>
        <dbReference type="EMBL" id="WAG60912.1"/>
    </source>
</evidence>
<dbReference type="CDD" id="cd00085">
    <property type="entry name" value="HNHc"/>
    <property type="match status" value="1"/>
</dbReference>
<organism evidence="2 3">
    <name type="scientific">Clostridium estertheticum</name>
    <dbReference type="NCBI Taxonomy" id="238834"/>
    <lineage>
        <taxon>Bacteria</taxon>
        <taxon>Bacillati</taxon>
        <taxon>Bacillota</taxon>
        <taxon>Clostridia</taxon>
        <taxon>Eubacteriales</taxon>
        <taxon>Clostridiaceae</taxon>
        <taxon>Clostridium</taxon>
    </lineage>
</organism>
<feature type="domain" description="HNH nuclease" evidence="1">
    <location>
        <begin position="11"/>
        <end position="60"/>
    </location>
</feature>
<dbReference type="EMBL" id="CP086239">
    <property type="protein sequence ID" value="WAG60912.1"/>
    <property type="molecule type" value="Genomic_DNA"/>
</dbReference>
<keyword evidence="2" id="KW-0540">Nuclease</keyword>
<sequence length="245" mass="28861">MSDFRPPIPEPLKRELRQEAYFGCVICGCPIIEYHHINQYHLVKCHEKTNIVILCPEHHHRANCGEIYKEMVLEYKKNPYNKNNDYVGKEFILKKYNDLKFLIGSMEYYKTPIILRIDKEVLIWVKEDINGIALFNAKFYNKDNKMLAVIRDNEWRAFRSAKLWDVVYSPGHLVIRDKKGSIFMELNTLGEKILLRANMMYNNYEVKMMPQSTAFGRRILKNGGVANCLVGIQVFSKNNENYIIK</sequence>